<dbReference type="GO" id="GO:0005793">
    <property type="term" value="C:endoplasmic reticulum-Golgi intermediate compartment"/>
    <property type="evidence" value="ECO:0007669"/>
    <property type="project" value="TreeGrafter"/>
</dbReference>
<dbReference type="EMBL" id="KZ305056">
    <property type="protein sequence ID" value="PIA33978.1"/>
    <property type="molecule type" value="Genomic_DNA"/>
</dbReference>
<keyword evidence="5 11" id="KW-0812">Transmembrane</keyword>
<evidence type="ECO:0000256" key="7">
    <source>
        <dbReference type="ARBA" id="ARBA00022927"/>
    </source>
</evidence>
<dbReference type="AlphaFoldDB" id="A0A2G5CRT2"/>
<comment type="similarity">
    <text evidence="3">Belongs to the YIF1 family.</text>
</comment>
<evidence type="ECO:0000256" key="10">
    <source>
        <dbReference type="ARBA" id="ARBA00023136"/>
    </source>
</evidence>
<dbReference type="Pfam" id="PF03878">
    <property type="entry name" value="YIF1"/>
    <property type="match status" value="1"/>
</dbReference>
<keyword evidence="7" id="KW-0653">Protein transport</keyword>
<keyword evidence="9" id="KW-0333">Golgi apparatus</keyword>
<evidence type="ECO:0000256" key="3">
    <source>
        <dbReference type="ARBA" id="ARBA00009727"/>
    </source>
</evidence>
<dbReference type="InParanoid" id="A0A2G5CRT2"/>
<feature type="transmembrane region" description="Helical" evidence="11">
    <location>
        <begin position="84"/>
        <end position="102"/>
    </location>
</feature>
<keyword evidence="6" id="KW-0256">Endoplasmic reticulum</keyword>
<dbReference type="GO" id="GO:0006888">
    <property type="term" value="P:endoplasmic reticulum to Golgi vesicle-mediated transport"/>
    <property type="evidence" value="ECO:0007669"/>
    <property type="project" value="InterPro"/>
</dbReference>
<keyword evidence="4" id="KW-0813">Transport</keyword>
<accession>A0A2G5CRT2</accession>
<keyword evidence="13" id="KW-1185">Reference proteome</keyword>
<dbReference type="PANTHER" id="PTHR14083:SF0">
    <property type="entry name" value="YIP1D-INTERACTING FACTOR 1, ISOFORM C"/>
    <property type="match status" value="1"/>
</dbReference>
<dbReference type="Proteomes" id="UP000230069">
    <property type="component" value="Unassembled WGS sequence"/>
</dbReference>
<dbReference type="InterPro" id="IPR005578">
    <property type="entry name" value="Yif1_fam"/>
</dbReference>
<keyword evidence="10 11" id="KW-0472">Membrane</keyword>
<evidence type="ECO:0000256" key="6">
    <source>
        <dbReference type="ARBA" id="ARBA00022824"/>
    </source>
</evidence>
<evidence type="ECO:0000256" key="4">
    <source>
        <dbReference type="ARBA" id="ARBA00022448"/>
    </source>
</evidence>
<dbReference type="GO" id="GO:0005789">
    <property type="term" value="C:endoplasmic reticulum membrane"/>
    <property type="evidence" value="ECO:0007669"/>
    <property type="project" value="UniProtKB-SubCell"/>
</dbReference>
<dbReference type="PANTHER" id="PTHR14083">
    <property type="entry name" value="YIP1 INTERACTING FACTOR HOMOLOG YIF1 PROTEIN"/>
    <property type="match status" value="1"/>
</dbReference>
<keyword evidence="8 11" id="KW-1133">Transmembrane helix</keyword>
<dbReference type="GO" id="GO:0000139">
    <property type="term" value="C:Golgi membrane"/>
    <property type="evidence" value="ECO:0007669"/>
    <property type="project" value="UniProtKB-SubCell"/>
</dbReference>
<evidence type="ECO:0000256" key="2">
    <source>
        <dbReference type="ARBA" id="ARBA00004653"/>
    </source>
</evidence>
<protein>
    <submittedName>
        <fullName evidence="12">Uncharacterized protein</fullName>
    </submittedName>
</protein>
<evidence type="ECO:0000256" key="8">
    <source>
        <dbReference type="ARBA" id="ARBA00022989"/>
    </source>
</evidence>
<feature type="transmembrane region" description="Helical" evidence="11">
    <location>
        <begin position="46"/>
        <end position="64"/>
    </location>
</feature>
<evidence type="ECO:0000256" key="11">
    <source>
        <dbReference type="SAM" id="Phobius"/>
    </source>
</evidence>
<proteinExistence type="inferred from homology"/>
<organism evidence="12 13">
    <name type="scientific">Aquilegia coerulea</name>
    <name type="common">Rocky mountain columbine</name>
    <dbReference type="NCBI Taxonomy" id="218851"/>
    <lineage>
        <taxon>Eukaryota</taxon>
        <taxon>Viridiplantae</taxon>
        <taxon>Streptophyta</taxon>
        <taxon>Embryophyta</taxon>
        <taxon>Tracheophyta</taxon>
        <taxon>Spermatophyta</taxon>
        <taxon>Magnoliopsida</taxon>
        <taxon>Ranunculales</taxon>
        <taxon>Ranunculaceae</taxon>
        <taxon>Thalictroideae</taxon>
        <taxon>Aquilegia</taxon>
    </lineage>
</organism>
<evidence type="ECO:0000256" key="1">
    <source>
        <dbReference type="ARBA" id="ARBA00004477"/>
    </source>
</evidence>
<reference evidence="12 13" key="1">
    <citation type="submission" date="2017-09" db="EMBL/GenBank/DDBJ databases">
        <title>WGS assembly of Aquilegia coerulea Goldsmith.</title>
        <authorList>
            <person name="Hodges S."/>
            <person name="Kramer E."/>
            <person name="Nordborg M."/>
            <person name="Tomkins J."/>
            <person name="Borevitz J."/>
            <person name="Derieg N."/>
            <person name="Yan J."/>
            <person name="Mihaltcheva S."/>
            <person name="Hayes R.D."/>
            <person name="Rokhsar D."/>
        </authorList>
    </citation>
    <scope>NUCLEOTIDE SEQUENCE [LARGE SCALE GENOMIC DNA]</scope>
    <source>
        <strain evidence="13">cv. Goldsmith</strain>
    </source>
</reference>
<dbReference type="GO" id="GO:0015031">
    <property type="term" value="P:protein transport"/>
    <property type="evidence" value="ECO:0007669"/>
    <property type="project" value="UniProtKB-KW"/>
</dbReference>
<evidence type="ECO:0000313" key="12">
    <source>
        <dbReference type="EMBL" id="PIA33978.1"/>
    </source>
</evidence>
<dbReference type="GO" id="GO:0030134">
    <property type="term" value="C:COPII-coated ER to Golgi transport vesicle"/>
    <property type="evidence" value="ECO:0007669"/>
    <property type="project" value="TreeGrafter"/>
</dbReference>
<comment type="subcellular location">
    <subcellularLocation>
        <location evidence="1">Endoplasmic reticulum membrane</location>
        <topology evidence="1">Multi-pass membrane protein</topology>
    </subcellularLocation>
    <subcellularLocation>
        <location evidence="2">Golgi apparatus membrane</location>
        <topology evidence="2">Multi-pass membrane protein</topology>
    </subcellularLocation>
</comment>
<evidence type="ECO:0000256" key="5">
    <source>
        <dbReference type="ARBA" id="ARBA00022692"/>
    </source>
</evidence>
<gene>
    <name evidence="12" type="ORF">AQUCO_03900095v1</name>
</gene>
<sequence length="103" mass="11393">MLLKVSLYLLGSGEAPLLDIVAYAGYAFTGMCVAVVGRIMWSYSNYALMPFICLCMGVFLVKTAKRILFADTRSYNGSNQHYPLLFMVLAQFPFLFSLGILGS</sequence>
<dbReference type="STRING" id="218851.A0A2G5CRT2"/>
<evidence type="ECO:0000313" key="13">
    <source>
        <dbReference type="Proteomes" id="UP000230069"/>
    </source>
</evidence>
<dbReference type="OrthoDB" id="337750at2759"/>
<name>A0A2G5CRT2_AQUCA</name>
<evidence type="ECO:0000256" key="9">
    <source>
        <dbReference type="ARBA" id="ARBA00023034"/>
    </source>
</evidence>